<organism evidence="3 4">
    <name type="scientific">Artemisia annua</name>
    <name type="common">Sweet wormwood</name>
    <dbReference type="NCBI Taxonomy" id="35608"/>
    <lineage>
        <taxon>Eukaryota</taxon>
        <taxon>Viridiplantae</taxon>
        <taxon>Streptophyta</taxon>
        <taxon>Embryophyta</taxon>
        <taxon>Tracheophyta</taxon>
        <taxon>Spermatophyta</taxon>
        <taxon>Magnoliopsida</taxon>
        <taxon>eudicotyledons</taxon>
        <taxon>Gunneridae</taxon>
        <taxon>Pentapetalae</taxon>
        <taxon>asterids</taxon>
        <taxon>campanulids</taxon>
        <taxon>Asterales</taxon>
        <taxon>Asteraceae</taxon>
        <taxon>Asteroideae</taxon>
        <taxon>Anthemideae</taxon>
        <taxon>Artemisiinae</taxon>
        <taxon>Artemisia</taxon>
    </lineage>
</organism>
<dbReference type="GO" id="GO:0004714">
    <property type="term" value="F:transmembrane receptor protein tyrosine kinase activity"/>
    <property type="evidence" value="ECO:0007669"/>
    <property type="project" value="InterPro"/>
</dbReference>
<dbReference type="GO" id="GO:0009506">
    <property type="term" value="C:plasmodesma"/>
    <property type="evidence" value="ECO:0007669"/>
    <property type="project" value="TreeGrafter"/>
</dbReference>
<accession>A0A2U1Q2U5</accession>
<dbReference type="AlphaFoldDB" id="A0A2U1Q2U5"/>
<dbReference type="PANTHER" id="PTHR27003:SF383">
    <property type="entry name" value="TYROSINE-PROTEIN KINASE, NON-RECEPTOR JAK_TYK2-RELATED"/>
    <property type="match status" value="1"/>
</dbReference>
<dbReference type="PROSITE" id="PS00107">
    <property type="entry name" value="PROTEIN_KINASE_ATP"/>
    <property type="match status" value="1"/>
</dbReference>
<dbReference type="Gene3D" id="3.30.200.20">
    <property type="entry name" value="Phosphorylase Kinase, domain 1"/>
    <property type="match status" value="1"/>
</dbReference>
<proteinExistence type="predicted"/>
<evidence type="ECO:0000313" key="4">
    <source>
        <dbReference type="Proteomes" id="UP000245207"/>
    </source>
</evidence>
<keyword evidence="3" id="KW-0418">Kinase</keyword>
<dbReference type="InterPro" id="IPR001245">
    <property type="entry name" value="Ser-Thr/Tyr_kinase_cat_dom"/>
</dbReference>
<dbReference type="InterPro" id="IPR000719">
    <property type="entry name" value="Prot_kinase_dom"/>
</dbReference>
<keyword evidence="4" id="KW-1185">Reference proteome</keyword>
<gene>
    <name evidence="3" type="ORF">CTI12_AA081130</name>
</gene>
<dbReference type="OrthoDB" id="1658195at2759"/>
<dbReference type="PROSITE" id="PS50011">
    <property type="entry name" value="PROTEIN_KINASE_DOM"/>
    <property type="match status" value="1"/>
</dbReference>
<reference evidence="3 4" key="1">
    <citation type="journal article" date="2018" name="Mol. Plant">
        <title>The genome of Artemisia annua provides insight into the evolution of Asteraceae family and artemisinin biosynthesis.</title>
        <authorList>
            <person name="Shen Q."/>
            <person name="Zhang L."/>
            <person name="Liao Z."/>
            <person name="Wang S."/>
            <person name="Yan T."/>
            <person name="Shi P."/>
            <person name="Liu M."/>
            <person name="Fu X."/>
            <person name="Pan Q."/>
            <person name="Wang Y."/>
            <person name="Lv Z."/>
            <person name="Lu X."/>
            <person name="Zhang F."/>
            <person name="Jiang W."/>
            <person name="Ma Y."/>
            <person name="Chen M."/>
            <person name="Hao X."/>
            <person name="Li L."/>
            <person name="Tang Y."/>
            <person name="Lv G."/>
            <person name="Zhou Y."/>
            <person name="Sun X."/>
            <person name="Brodelius P.E."/>
            <person name="Rose J.K.C."/>
            <person name="Tang K."/>
        </authorList>
    </citation>
    <scope>NUCLEOTIDE SEQUENCE [LARGE SCALE GENOMIC DNA]</scope>
    <source>
        <strain evidence="4">cv. Huhao1</strain>
        <tissue evidence="3">Leaf</tissue>
    </source>
</reference>
<dbReference type="GO" id="GO:0005886">
    <property type="term" value="C:plasma membrane"/>
    <property type="evidence" value="ECO:0007669"/>
    <property type="project" value="TreeGrafter"/>
</dbReference>
<dbReference type="Proteomes" id="UP000245207">
    <property type="component" value="Unassembled WGS sequence"/>
</dbReference>
<evidence type="ECO:0000259" key="2">
    <source>
        <dbReference type="PROSITE" id="PS50011"/>
    </source>
</evidence>
<evidence type="ECO:0000256" key="1">
    <source>
        <dbReference type="PROSITE-ProRule" id="PRU10141"/>
    </source>
</evidence>
<dbReference type="InterPro" id="IPR045272">
    <property type="entry name" value="ANXUR1/2-like"/>
</dbReference>
<feature type="domain" description="Protein kinase" evidence="2">
    <location>
        <begin position="23"/>
        <end position="243"/>
    </location>
</feature>
<name>A0A2U1Q2U5_ARTAN</name>
<dbReference type="SUPFAM" id="SSF56112">
    <property type="entry name" value="Protein kinase-like (PK-like)"/>
    <property type="match status" value="1"/>
</dbReference>
<dbReference type="STRING" id="35608.A0A2U1Q2U5"/>
<dbReference type="GO" id="GO:0005524">
    <property type="term" value="F:ATP binding"/>
    <property type="evidence" value="ECO:0007669"/>
    <property type="project" value="UniProtKB-UniRule"/>
</dbReference>
<dbReference type="PANTHER" id="PTHR27003">
    <property type="entry name" value="OS07G0166700 PROTEIN"/>
    <property type="match status" value="1"/>
</dbReference>
<dbReference type="Pfam" id="PF07714">
    <property type="entry name" value="PK_Tyr_Ser-Thr"/>
    <property type="match status" value="1"/>
</dbReference>
<evidence type="ECO:0000313" key="3">
    <source>
        <dbReference type="EMBL" id="PWA92338.1"/>
    </source>
</evidence>
<keyword evidence="3" id="KW-0808">Transferase</keyword>
<sequence length="243" mass="27393">MSSSSKQIDEFKISLKMIVEATNNFKNLIGEGGFGKVYKGNLLQPSGERIEIAARKLHGHYGQGELEFQHEINMLSALKHDNLVSFIGYCDEEEKIIITKYEANASLKTHLDNSNLGWTERLQICVGIARALSYIHYDEGHDLSVIHRNIKSSKVLLDDNWEPKLSGFGISLKNTKPRRHRYLLAEVMGTIGYVDPTYEKTGFVTHKSDVFSFGVLLLEVLCGKKAFEPDEQDQGSTEVVKQD</sequence>
<keyword evidence="1" id="KW-0547">Nucleotide-binding</keyword>
<dbReference type="Gene3D" id="1.10.510.10">
    <property type="entry name" value="Transferase(Phosphotransferase) domain 1"/>
    <property type="match status" value="1"/>
</dbReference>
<feature type="binding site" evidence="1">
    <location>
        <position position="56"/>
    </location>
    <ligand>
        <name>ATP</name>
        <dbReference type="ChEBI" id="CHEBI:30616"/>
    </ligand>
</feature>
<comment type="caution">
    <text evidence="3">The sequence shown here is derived from an EMBL/GenBank/DDBJ whole genome shotgun (WGS) entry which is preliminary data.</text>
</comment>
<dbReference type="InterPro" id="IPR011009">
    <property type="entry name" value="Kinase-like_dom_sf"/>
</dbReference>
<dbReference type="EMBL" id="PKPP01000472">
    <property type="protein sequence ID" value="PWA92338.1"/>
    <property type="molecule type" value="Genomic_DNA"/>
</dbReference>
<protein>
    <submittedName>
        <fullName evidence="3">Serine-threonine/tyrosine-protein kinase catalytic domain-containing protein</fullName>
    </submittedName>
</protein>
<dbReference type="InterPro" id="IPR017441">
    <property type="entry name" value="Protein_kinase_ATP_BS"/>
</dbReference>
<keyword evidence="1" id="KW-0067">ATP-binding</keyword>